<dbReference type="SUPFAM" id="SSF51045">
    <property type="entry name" value="WW domain"/>
    <property type="match status" value="2"/>
</dbReference>
<dbReference type="CDD" id="cd00201">
    <property type="entry name" value="WW"/>
    <property type="match status" value="2"/>
</dbReference>
<evidence type="ECO:0000313" key="2">
    <source>
        <dbReference type="EnsemblProtists" id="EOD34724"/>
    </source>
</evidence>
<evidence type="ECO:0000259" key="1">
    <source>
        <dbReference type="PROSITE" id="PS50020"/>
    </source>
</evidence>
<keyword evidence="3" id="KW-1185">Reference proteome</keyword>
<feature type="domain" description="WW" evidence="1">
    <location>
        <begin position="34"/>
        <end position="67"/>
    </location>
</feature>
<dbReference type="RefSeq" id="XP_005787153.1">
    <property type="nucleotide sequence ID" value="XM_005787096.1"/>
</dbReference>
<dbReference type="SMART" id="SM00456">
    <property type="entry name" value="WW"/>
    <property type="match status" value="2"/>
</dbReference>
<dbReference type="PaxDb" id="2903-EOD34724"/>
<dbReference type="PROSITE" id="PS01159">
    <property type="entry name" value="WW_DOMAIN_1"/>
    <property type="match status" value="1"/>
</dbReference>
<accession>A0A0D3KG39</accession>
<feature type="domain" description="WW" evidence="1">
    <location>
        <begin position="179"/>
        <end position="213"/>
    </location>
</feature>
<dbReference type="EnsemblProtists" id="EOD34724">
    <property type="protein sequence ID" value="EOD34724"/>
    <property type="gene ID" value="EMIHUDRAFT_111105"/>
</dbReference>
<dbReference type="Proteomes" id="UP000013827">
    <property type="component" value="Unassembled WGS sequence"/>
</dbReference>
<reference evidence="3" key="1">
    <citation type="journal article" date="2013" name="Nature">
        <title>Pan genome of the phytoplankton Emiliania underpins its global distribution.</title>
        <authorList>
            <person name="Read B.A."/>
            <person name="Kegel J."/>
            <person name="Klute M.J."/>
            <person name="Kuo A."/>
            <person name="Lefebvre S.C."/>
            <person name="Maumus F."/>
            <person name="Mayer C."/>
            <person name="Miller J."/>
            <person name="Monier A."/>
            <person name="Salamov A."/>
            <person name="Young J."/>
            <person name="Aguilar M."/>
            <person name="Claverie J.M."/>
            <person name="Frickenhaus S."/>
            <person name="Gonzalez K."/>
            <person name="Herman E.K."/>
            <person name="Lin Y.C."/>
            <person name="Napier J."/>
            <person name="Ogata H."/>
            <person name="Sarno A.F."/>
            <person name="Shmutz J."/>
            <person name="Schroeder D."/>
            <person name="de Vargas C."/>
            <person name="Verret F."/>
            <person name="von Dassow P."/>
            <person name="Valentin K."/>
            <person name="Van de Peer Y."/>
            <person name="Wheeler G."/>
            <person name="Dacks J.B."/>
            <person name="Delwiche C.F."/>
            <person name="Dyhrman S.T."/>
            <person name="Glockner G."/>
            <person name="John U."/>
            <person name="Richards T."/>
            <person name="Worden A.Z."/>
            <person name="Zhang X."/>
            <person name="Grigoriev I.V."/>
            <person name="Allen A.E."/>
            <person name="Bidle K."/>
            <person name="Borodovsky M."/>
            <person name="Bowler C."/>
            <person name="Brownlee C."/>
            <person name="Cock J.M."/>
            <person name="Elias M."/>
            <person name="Gladyshev V.N."/>
            <person name="Groth M."/>
            <person name="Guda C."/>
            <person name="Hadaegh A."/>
            <person name="Iglesias-Rodriguez M.D."/>
            <person name="Jenkins J."/>
            <person name="Jones B.M."/>
            <person name="Lawson T."/>
            <person name="Leese F."/>
            <person name="Lindquist E."/>
            <person name="Lobanov A."/>
            <person name="Lomsadze A."/>
            <person name="Malik S.B."/>
            <person name="Marsh M.E."/>
            <person name="Mackinder L."/>
            <person name="Mock T."/>
            <person name="Mueller-Roeber B."/>
            <person name="Pagarete A."/>
            <person name="Parker M."/>
            <person name="Probert I."/>
            <person name="Quesneville H."/>
            <person name="Raines C."/>
            <person name="Rensing S.A."/>
            <person name="Riano-Pachon D.M."/>
            <person name="Richier S."/>
            <person name="Rokitta S."/>
            <person name="Shiraiwa Y."/>
            <person name="Soanes D.M."/>
            <person name="van der Giezen M."/>
            <person name="Wahlund T.M."/>
            <person name="Williams B."/>
            <person name="Wilson W."/>
            <person name="Wolfe G."/>
            <person name="Wurch L.L."/>
        </authorList>
    </citation>
    <scope>NUCLEOTIDE SEQUENCE</scope>
</reference>
<dbReference type="Pfam" id="PF00397">
    <property type="entry name" value="WW"/>
    <property type="match status" value="1"/>
</dbReference>
<dbReference type="InterPro" id="IPR036020">
    <property type="entry name" value="WW_dom_sf"/>
</dbReference>
<dbReference type="AlphaFoldDB" id="A0A0D3KG39"/>
<evidence type="ECO:0000313" key="3">
    <source>
        <dbReference type="Proteomes" id="UP000013827"/>
    </source>
</evidence>
<dbReference type="HOGENOM" id="CLU_081713_0_0_1"/>
<dbReference type="KEGG" id="ehx:EMIHUDRAFT_111105"/>
<reference evidence="2" key="2">
    <citation type="submission" date="2024-10" db="UniProtKB">
        <authorList>
            <consortium name="EnsemblProtists"/>
        </authorList>
    </citation>
    <scope>IDENTIFICATION</scope>
</reference>
<name>A0A0D3KG39_EMIH1</name>
<sequence length="297" mass="32367">MIGSLLPSIVAAVLRPPTLSRSRLLVAQQQGYTQGQPAGWTTSFDFDGTPYFCSDQTGECQWEPPQWAQQGQSAQVTWSVRGVAGVSGFTHPDGFTHLDRYRDLPYFVQSGEELVLSRWNMEVQKLHVSREQCTVSVLGDGTASQRHDLEDGDMVSLDAQDPDAAVLMCVAEGASQPGSALPAGWFADVDPASGDTYFFNEQTGETQWEFPRWRGPPCRKSRWSGCHCDWPSPGDTTIANSRGDMPTSLFGLDINVQTPTGGLIASVLFSLAFGLIVELVKFVDPNTASPSVFGRLL</sequence>
<organism evidence="2 3">
    <name type="scientific">Emiliania huxleyi (strain CCMP1516)</name>
    <dbReference type="NCBI Taxonomy" id="280463"/>
    <lineage>
        <taxon>Eukaryota</taxon>
        <taxon>Haptista</taxon>
        <taxon>Haptophyta</taxon>
        <taxon>Prymnesiophyceae</taxon>
        <taxon>Isochrysidales</taxon>
        <taxon>Noelaerhabdaceae</taxon>
        <taxon>Emiliania</taxon>
    </lineage>
</organism>
<dbReference type="GeneID" id="17279994"/>
<proteinExistence type="predicted"/>
<protein>
    <recommendedName>
        <fullName evidence="1">WW domain-containing protein</fullName>
    </recommendedName>
</protein>
<dbReference type="Gene3D" id="2.20.70.10">
    <property type="match status" value="2"/>
</dbReference>
<dbReference type="InterPro" id="IPR001202">
    <property type="entry name" value="WW_dom"/>
</dbReference>
<dbReference type="PROSITE" id="PS50020">
    <property type="entry name" value="WW_DOMAIN_2"/>
    <property type="match status" value="2"/>
</dbReference>